<sequence length="393" mass="43924">MALPEPTARLLTEAEDKEAPSRPPFTWAETLLFGFGGYSLYVGNILVNYGQKVKDRVFLPEKRPDIIKTYECRPSLNVHIFYSPHHDRTATHPQPKIPLLFTIHGGGFVIGNPQDSDAWDYDFVRSDPKVPTMAVELNYRKGPVSPFPTAVYDLEALALAVLADTSLPIDTEKVAVAGWSAGGNLALTLASLPSMQGRLRAAVPFYPTVDFSIPSSQKALHRHYKPSLKGFRGRKIDLLSYAAPVFNWSYLPKGAQAKDLVNSLLSPTYVPKSSLPSYIFIVAAELDMLSHEAWQMACKLANRPPPSDPKTGSSEVHPPNELILDDERFAFEERTATSSYKWLLVPDSIHGFDMTVAEMYKSDDMYPDTQAKRKLCMDMIHEWLFSVAFKANQ</sequence>
<evidence type="ECO:0000313" key="4">
    <source>
        <dbReference type="Proteomes" id="UP000031575"/>
    </source>
</evidence>
<organism evidence="3 4">
    <name type="scientific">Sporothrix brasiliensis 5110</name>
    <dbReference type="NCBI Taxonomy" id="1398154"/>
    <lineage>
        <taxon>Eukaryota</taxon>
        <taxon>Fungi</taxon>
        <taxon>Dikarya</taxon>
        <taxon>Ascomycota</taxon>
        <taxon>Pezizomycotina</taxon>
        <taxon>Sordariomycetes</taxon>
        <taxon>Sordariomycetidae</taxon>
        <taxon>Ophiostomatales</taxon>
        <taxon>Ophiostomataceae</taxon>
        <taxon>Sporothrix</taxon>
    </lineage>
</organism>
<dbReference type="SUPFAM" id="SSF53474">
    <property type="entry name" value="alpha/beta-Hydrolases"/>
    <property type="match status" value="1"/>
</dbReference>
<protein>
    <recommendedName>
        <fullName evidence="2">Alpha/beta hydrolase fold-3 domain-containing protein</fullName>
    </recommendedName>
</protein>
<name>A0A0C2IPP8_9PEZI</name>
<dbReference type="PANTHER" id="PTHR48081">
    <property type="entry name" value="AB HYDROLASE SUPERFAMILY PROTEIN C4A8.06C"/>
    <property type="match status" value="1"/>
</dbReference>
<dbReference type="RefSeq" id="XP_040619011.1">
    <property type="nucleotide sequence ID" value="XM_040760087.1"/>
</dbReference>
<accession>A0A0C2IPP8</accession>
<dbReference type="InterPro" id="IPR029058">
    <property type="entry name" value="AB_hydrolase_fold"/>
</dbReference>
<evidence type="ECO:0000259" key="2">
    <source>
        <dbReference type="Pfam" id="PF07859"/>
    </source>
</evidence>
<dbReference type="PANTHER" id="PTHR48081:SF3">
    <property type="entry name" value="ALPHA_BETA HYDROLASE FOLD-3 DOMAIN-CONTAINING PROTEIN"/>
    <property type="match status" value="1"/>
</dbReference>
<dbReference type="EMBL" id="AWTV01000007">
    <property type="protein sequence ID" value="KIH91001.1"/>
    <property type="molecule type" value="Genomic_DNA"/>
</dbReference>
<comment type="caution">
    <text evidence="3">The sequence shown here is derived from an EMBL/GenBank/DDBJ whole genome shotgun (WGS) entry which is preliminary data.</text>
</comment>
<keyword evidence="4" id="KW-1185">Reference proteome</keyword>
<evidence type="ECO:0000313" key="3">
    <source>
        <dbReference type="EMBL" id="KIH91001.1"/>
    </source>
</evidence>
<proteinExistence type="predicted"/>
<dbReference type="InterPro" id="IPR013094">
    <property type="entry name" value="AB_hydrolase_3"/>
</dbReference>
<dbReference type="VEuPathDB" id="FungiDB:SPBR_01777"/>
<evidence type="ECO:0000256" key="1">
    <source>
        <dbReference type="ARBA" id="ARBA00022801"/>
    </source>
</evidence>
<dbReference type="InterPro" id="IPR050300">
    <property type="entry name" value="GDXG_lipolytic_enzyme"/>
</dbReference>
<reference evidence="3 4" key="1">
    <citation type="journal article" date="2014" name="BMC Genomics">
        <title>Comparative genomics of the major fungal agents of human and animal Sporotrichosis: Sporothrix schenckii and Sporothrix brasiliensis.</title>
        <authorList>
            <person name="Teixeira M.M."/>
            <person name="de Almeida L.G."/>
            <person name="Kubitschek-Barreira P."/>
            <person name="Alves F.L."/>
            <person name="Kioshima E.S."/>
            <person name="Abadio A.K."/>
            <person name="Fernandes L."/>
            <person name="Derengowski L.S."/>
            <person name="Ferreira K.S."/>
            <person name="Souza R.C."/>
            <person name="Ruiz J.C."/>
            <person name="de Andrade N.C."/>
            <person name="Paes H.C."/>
            <person name="Nicola A.M."/>
            <person name="Albuquerque P."/>
            <person name="Gerber A.L."/>
            <person name="Martins V.P."/>
            <person name="Peconick L.D."/>
            <person name="Neto A.V."/>
            <person name="Chaucanez C.B."/>
            <person name="Silva P.A."/>
            <person name="Cunha O.L."/>
            <person name="de Oliveira F.F."/>
            <person name="dos Santos T.C."/>
            <person name="Barros A.L."/>
            <person name="Soares M.A."/>
            <person name="de Oliveira L.M."/>
            <person name="Marini M.M."/>
            <person name="Villalobos-Duno H."/>
            <person name="Cunha M.M."/>
            <person name="de Hoog S."/>
            <person name="da Silveira J.F."/>
            <person name="Henrissat B."/>
            <person name="Nino-Vega G.A."/>
            <person name="Cisalpino P.S."/>
            <person name="Mora-Montes H.M."/>
            <person name="Almeida S.R."/>
            <person name="Stajich J.E."/>
            <person name="Lopes-Bezerra L.M."/>
            <person name="Vasconcelos A.T."/>
            <person name="Felipe M.S."/>
        </authorList>
    </citation>
    <scope>NUCLEOTIDE SEQUENCE [LARGE SCALE GENOMIC DNA]</scope>
    <source>
        <strain evidence="3 4">5110</strain>
    </source>
</reference>
<dbReference type="Gene3D" id="3.40.50.1820">
    <property type="entry name" value="alpha/beta hydrolase"/>
    <property type="match status" value="1"/>
</dbReference>
<dbReference type="GO" id="GO:0016787">
    <property type="term" value="F:hydrolase activity"/>
    <property type="evidence" value="ECO:0007669"/>
    <property type="project" value="UniProtKB-KW"/>
</dbReference>
<keyword evidence="1" id="KW-0378">Hydrolase</keyword>
<dbReference type="HOGENOM" id="CLU_012494_3_1_1"/>
<feature type="domain" description="Alpha/beta hydrolase fold-3" evidence="2">
    <location>
        <begin position="101"/>
        <end position="303"/>
    </location>
</feature>
<dbReference type="GeneID" id="63675008"/>
<dbReference type="OrthoDB" id="408631at2759"/>
<gene>
    <name evidence="3" type="ORF">SPBR_01777</name>
</gene>
<dbReference type="Pfam" id="PF07859">
    <property type="entry name" value="Abhydrolase_3"/>
    <property type="match status" value="1"/>
</dbReference>
<dbReference type="AlphaFoldDB" id="A0A0C2IPP8"/>
<dbReference type="Proteomes" id="UP000031575">
    <property type="component" value="Unassembled WGS sequence"/>
</dbReference>